<dbReference type="Gene3D" id="3.40.190.10">
    <property type="entry name" value="Periplasmic binding protein-like II"/>
    <property type="match status" value="2"/>
</dbReference>
<proteinExistence type="inferred from homology"/>
<dbReference type="RefSeq" id="WP_094491381.1">
    <property type="nucleotide sequence ID" value="NZ_JAGIBS010000007.1"/>
</dbReference>
<organism evidence="6 7">
    <name type="scientific">Wohlfahrtiimonas chitiniclastica</name>
    <dbReference type="NCBI Taxonomy" id="400946"/>
    <lineage>
        <taxon>Bacteria</taxon>
        <taxon>Pseudomonadati</taxon>
        <taxon>Pseudomonadota</taxon>
        <taxon>Gammaproteobacteria</taxon>
        <taxon>Cardiobacteriales</taxon>
        <taxon>Ignatzschineriaceae</taxon>
        <taxon>Wohlfahrtiimonas</taxon>
    </lineage>
</organism>
<feature type="domain" description="HTH lysR-type" evidence="5">
    <location>
        <begin position="1"/>
        <end position="58"/>
    </location>
</feature>
<dbReference type="EMBL" id="JAGIBU010000006">
    <property type="protein sequence ID" value="MBS7825003.1"/>
    <property type="molecule type" value="Genomic_DNA"/>
</dbReference>
<dbReference type="SUPFAM" id="SSF53850">
    <property type="entry name" value="Periplasmic binding protein-like II"/>
    <property type="match status" value="1"/>
</dbReference>
<dbReference type="InterPro" id="IPR005119">
    <property type="entry name" value="LysR_subst-bd"/>
</dbReference>
<dbReference type="PRINTS" id="PR00039">
    <property type="entry name" value="HTHLYSR"/>
</dbReference>
<dbReference type="InterPro" id="IPR036390">
    <property type="entry name" value="WH_DNA-bd_sf"/>
</dbReference>
<dbReference type="GO" id="GO:0003700">
    <property type="term" value="F:DNA-binding transcription factor activity"/>
    <property type="evidence" value="ECO:0007669"/>
    <property type="project" value="InterPro"/>
</dbReference>
<protein>
    <submittedName>
        <fullName evidence="6">LysR family transcriptional regulator</fullName>
    </submittedName>
</protein>
<keyword evidence="2" id="KW-0805">Transcription regulation</keyword>
<evidence type="ECO:0000256" key="1">
    <source>
        <dbReference type="ARBA" id="ARBA00009437"/>
    </source>
</evidence>
<keyword evidence="4" id="KW-0804">Transcription</keyword>
<dbReference type="GeneID" id="58263550"/>
<dbReference type="InterPro" id="IPR000847">
    <property type="entry name" value="LysR_HTH_N"/>
</dbReference>
<evidence type="ECO:0000256" key="3">
    <source>
        <dbReference type="ARBA" id="ARBA00023125"/>
    </source>
</evidence>
<keyword evidence="3" id="KW-0238">DNA-binding</keyword>
<comment type="similarity">
    <text evidence="1">Belongs to the LysR transcriptional regulatory family.</text>
</comment>
<evidence type="ECO:0000256" key="2">
    <source>
        <dbReference type="ARBA" id="ARBA00023015"/>
    </source>
</evidence>
<dbReference type="GO" id="GO:0043565">
    <property type="term" value="F:sequence-specific DNA binding"/>
    <property type="evidence" value="ECO:0007669"/>
    <property type="project" value="TreeGrafter"/>
</dbReference>
<evidence type="ECO:0000313" key="7">
    <source>
        <dbReference type="Proteomes" id="UP000680020"/>
    </source>
</evidence>
<dbReference type="PANTHER" id="PTHR30427">
    <property type="entry name" value="TRANSCRIPTIONAL ACTIVATOR PROTEIN LYSR"/>
    <property type="match status" value="1"/>
</dbReference>
<evidence type="ECO:0000313" key="6">
    <source>
        <dbReference type="EMBL" id="MBS7825003.1"/>
    </source>
</evidence>
<dbReference type="SUPFAM" id="SSF46785">
    <property type="entry name" value="Winged helix' DNA-binding domain"/>
    <property type="match status" value="1"/>
</dbReference>
<sequence length="296" mass="33319">MTLRHLEIFYAIMLCGSLTKAAQMLCISQPAASKALKHAEARLGFRLFERKQSKLIPTQEAHILFDQAQSIYGELNQLKELAHNLANHPQGRLSIGCIPSLGLSVVPRVTAQFAVNHPAIDIAIRTDHTETLIDRLMKCDIDFAITFHHVPTHNLTAIPLVKVPLVYLDAKPQNAPIHMADIEVERWIHPGTDSLAQLIARHRQFQNSHINVETYYMAAEFVKLGMGCTISDIFSAEQTLPIDMLYPINPAMHLDLCLLHRSNLALSSAARHYAQTLKDYLTAQIHTLNQKLYLKQ</sequence>
<dbReference type="Pfam" id="PF03466">
    <property type="entry name" value="LysR_substrate"/>
    <property type="match status" value="1"/>
</dbReference>
<dbReference type="InterPro" id="IPR036388">
    <property type="entry name" value="WH-like_DNA-bd_sf"/>
</dbReference>
<dbReference type="PANTHER" id="PTHR30427:SF1">
    <property type="entry name" value="TRANSCRIPTIONAL ACTIVATOR PROTEIN LYSR"/>
    <property type="match status" value="1"/>
</dbReference>
<comment type="caution">
    <text evidence="6">The sequence shown here is derived from an EMBL/GenBank/DDBJ whole genome shotgun (WGS) entry which is preliminary data.</text>
</comment>
<dbReference type="PROSITE" id="PS50931">
    <property type="entry name" value="HTH_LYSR"/>
    <property type="match status" value="1"/>
</dbReference>
<dbReference type="AlphaFoldDB" id="A0AB35C3D2"/>
<dbReference type="Gene3D" id="1.10.10.10">
    <property type="entry name" value="Winged helix-like DNA-binding domain superfamily/Winged helix DNA-binding domain"/>
    <property type="match status" value="1"/>
</dbReference>
<reference evidence="6" key="1">
    <citation type="submission" date="2021-03" db="EMBL/GenBank/DDBJ databases">
        <title>Identification and antibiotic profiling of Wohlfahrtiimonas chitiniclastica, an underestimated human pathogen.</title>
        <authorList>
            <person name="Kopf A."/>
            <person name="Bunk B."/>
            <person name="Coldewey S."/>
            <person name="Gunzer F."/>
            <person name="Riedel T."/>
            <person name="Schroettner P."/>
        </authorList>
    </citation>
    <scope>NUCLEOTIDE SEQUENCE</scope>
    <source>
        <strain evidence="6">DSM 100917</strain>
    </source>
</reference>
<evidence type="ECO:0000259" key="5">
    <source>
        <dbReference type="PROSITE" id="PS50931"/>
    </source>
</evidence>
<gene>
    <name evidence="6" type="ORF">J7561_07265</name>
</gene>
<evidence type="ECO:0000256" key="4">
    <source>
        <dbReference type="ARBA" id="ARBA00023163"/>
    </source>
</evidence>
<dbReference type="GO" id="GO:0010628">
    <property type="term" value="P:positive regulation of gene expression"/>
    <property type="evidence" value="ECO:0007669"/>
    <property type="project" value="TreeGrafter"/>
</dbReference>
<dbReference type="CDD" id="cd05466">
    <property type="entry name" value="PBP2_LTTR_substrate"/>
    <property type="match status" value="1"/>
</dbReference>
<dbReference type="Proteomes" id="UP000680020">
    <property type="component" value="Unassembled WGS sequence"/>
</dbReference>
<accession>A0AB35C3D2</accession>
<name>A0AB35C3D2_9GAMM</name>
<dbReference type="Pfam" id="PF00126">
    <property type="entry name" value="HTH_1"/>
    <property type="match status" value="1"/>
</dbReference>